<evidence type="ECO:0000256" key="1">
    <source>
        <dbReference type="SAM" id="MobiDB-lite"/>
    </source>
</evidence>
<name>A0A6B9LIY4_9CAUD</name>
<evidence type="ECO:0000313" key="3">
    <source>
        <dbReference type="Proteomes" id="UP000464752"/>
    </source>
</evidence>
<dbReference type="Proteomes" id="UP000464752">
    <property type="component" value="Segment"/>
</dbReference>
<evidence type="ECO:0000313" key="2">
    <source>
        <dbReference type="EMBL" id="QHB37229.1"/>
    </source>
</evidence>
<gene>
    <name evidence="2" type="primary">95</name>
    <name evidence="2" type="ORF">SEA_TERIJ_95</name>
</gene>
<organism evidence="2 3">
    <name type="scientific">Microbacterium phage Terij</name>
    <dbReference type="NCBI Taxonomy" id="2686229"/>
    <lineage>
        <taxon>Viruses</taxon>
        <taxon>Duplodnaviria</taxon>
        <taxon>Heunggongvirae</taxon>
        <taxon>Uroviricota</taxon>
        <taxon>Caudoviricetes</taxon>
        <taxon>Hodgkinviridae</taxon>
        <taxon>Margaeryvirus</taxon>
        <taxon>Margaeryvirus terij</taxon>
    </lineage>
</organism>
<dbReference type="EMBL" id="MN813684">
    <property type="protein sequence ID" value="QHB37229.1"/>
    <property type="molecule type" value="Genomic_DNA"/>
</dbReference>
<sequence>MRAKYAAQIRAGILRARDVHARRRQHPQWFVPMHDHARKSLFQRAYEHEQTAMVRDGRIKPPRGPSGISTPSPDRYRQRPVAQRFEPGIRRTPPPPPSANPR</sequence>
<keyword evidence="3" id="KW-1185">Reference proteome</keyword>
<feature type="region of interest" description="Disordered" evidence="1">
    <location>
        <begin position="52"/>
        <end position="102"/>
    </location>
</feature>
<proteinExistence type="predicted"/>
<dbReference type="GeneID" id="80004957"/>
<feature type="compositionally biased region" description="Pro residues" evidence="1">
    <location>
        <begin position="92"/>
        <end position="102"/>
    </location>
</feature>
<reference evidence="2 3" key="1">
    <citation type="submission" date="2019-12" db="EMBL/GenBank/DDBJ databases">
        <authorList>
            <person name="Kistler A.K."/>
            <person name="Garlena R.A."/>
            <person name="Russell D.A."/>
            <person name="Pope W.H."/>
            <person name="Jacobs-Sera D."/>
            <person name="Hatfull G.F."/>
        </authorList>
    </citation>
    <scope>NUCLEOTIDE SEQUENCE [LARGE SCALE GENOMIC DNA]</scope>
</reference>
<dbReference type="RefSeq" id="YP_010751291.1">
    <property type="nucleotide sequence ID" value="NC_073367.1"/>
</dbReference>
<protein>
    <submittedName>
        <fullName evidence="2">Uncharacterized protein</fullName>
    </submittedName>
</protein>
<accession>A0A6B9LIY4</accession>
<dbReference type="KEGG" id="vg:80004957"/>